<reference evidence="2 3" key="1">
    <citation type="submission" date="2021-01" db="EMBL/GenBank/DDBJ databases">
        <title>Prevotella A2931 sp. nov.</title>
        <authorList>
            <person name="Buhl M."/>
            <person name="Oberhettinger P."/>
        </authorList>
    </citation>
    <scope>NUCLEOTIDE SEQUENCE [LARGE SCALE GENOMIC DNA]</scope>
    <source>
        <strain evidence="2 3">A2931</strain>
    </source>
</reference>
<evidence type="ECO:0000313" key="2">
    <source>
        <dbReference type="EMBL" id="MBO1364225.1"/>
    </source>
</evidence>
<proteinExistence type="predicted"/>
<gene>
    <name evidence="2" type="ORF">JHU38_10690</name>
</gene>
<name>A0ABS3M7Y8_9BACT</name>
<keyword evidence="3" id="KW-1185">Reference proteome</keyword>
<evidence type="ECO:0000256" key="1">
    <source>
        <dbReference type="SAM" id="Coils"/>
    </source>
</evidence>
<dbReference type="Proteomes" id="UP000664265">
    <property type="component" value="Unassembled WGS sequence"/>
</dbReference>
<feature type="coiled-coil region" evidence="1">
    <location>
        <begin position="27"/>
        <end position="68"/>
    </location>
</feature>
<comment type="caution">
    <text evidence="2">The sequence shown here is derived from an EMBL/GenBank/DDBJ whole genome shotgun (WGS) entry which is preliminary data.</text>
</comment>
<keyword evidence="1" id="KW-0175">Coiled coil</keyword>
<sequence>MSGKFFNSFFKGEDTPRIDNIDMQPQIDKLVAQIEQMTGRIGRLELRIKDLESQVARQNQRHEKEEALDTVHAQAMNSQEESVKQFYLSAPTSDGVFSSVSEKELVGKSIYVLSTCDGQNGTFSMLATHDALATAKISVSQFVKTVCKVHGNINTIPKRVVTEEEGVAVNTDGEWRMMKKAVVRFE</sequence>
<protein>
    <submittedName>
        <fullName evidence="2">Uncharacterized protein</fullName>
    </submittedName>
</protein>
<dbReference type="RefSeq" id="WP_107582833.1">
    <property type="nucleotide sequence ID" value="NZ_JAERMS010000043.1"/>
</dbReference>
<accession>A0ABS3M7Y8</accession>
<organism evidence="2 3">
    <name type="scientific">Prevotella illustrans</name>
    <dbReference type="NCBI Taxonomy" id="2800387"/>
    <lineage>
        <taxon>Bacteria</taxon>
        <taxon>Pseudomonadati</taxon>
        <taxon>Bacteroidota</taxon>
        <taxon>Bacteroidia</taxon>
        <taxon>Bacteroidales</taxon>
        <taxon>Prevotellaceae</taxon>
        <taxon>Prevotella</taxon>
    </lineage>
</organism>
<dbReference type="EMBL" id="JAERMS010000043">
    <property type="protein sequence ID" value="MBO1364225.1"/>
    <property type="molecule type" value="Genomic_DNA"/>
</dbReference>
<evidence type="ECO:0000313" key="3">
    <source>
        <dbReference type="Proteomes" id="UP000664265"/>
    </source>
</evidence>